<protein>
    <submittedName>
        <fullName evidence="5">Ankyrin</fullName>
    </submittedName>
</protein>
<keyword evidence="6" id="KW-1185">Reference proteome</keyword>
<sequence length="631" mass="68943">MTDPLSVTSGVAGLIALVATTTQSLITIISDLRDAPADIQDVNHDVHALSSLIRTTDDLYQVYGLKADDAALTDTFNECLSGCLRPMKDLEKILQRFSGTERGGGRRSPMRVMMWTMRKGEIRGLRDRLRDSKASLTLAVSVFNGHVSGKGQDEIKRDIRTGYEELLREFSSLQIGIRIRDRLEGDVTSISGRRASLSNNTDAGIPMQKFLATGDEWENVSAIEGTVPTDALTADDGFTMIESPTDREFKPPTVEPNEASLLQAVSSGNTKRITQLLEADESNDLTSERTPEGLSALHVCVELNDCATTELLLKHGMNMNLRDKRRRTPFMLAIDLHSVEVACLLIERGCALGTFTTDAPEGLKTEEYGDDYHRMLTSLSTRLKGSARGPFLLHRAIQQGQTHYLKVLVDAGFDVNERDEEGTAPLHHAIVRGNMDAAKALVEASADVNCFLAEGPHPTLAPARDRDYTPLLLAAAARSDAKMVRYLISHGADPNFVLPKHHDIVLQCVCAYDASIGAALIEGGTNVNHQSEGGHTPLYWACVCRNVPLLKLILQQPDVNINVQTYAGEMTAAHACVQFDRKGPLRVLLQHKPDLTIVDAEGLTALDVAEGMGRSDMIDMLRAAERAARAS</sequence>
<accession>A0A9P4ILM0</accession>
<keyword evidence="2 3" id="KW-0040">ANK repeat</keyword>
<feature type="domain" description="Azaphilone pigments biosynthesis cluster protein L N-terminal" evidence="4">
    <location>
        <begin position="2"/>
        <end position="168"/>
    </location>
</feature>
<dbReference type="InterPro" id="IPR036770">
    <property type="entry name" value="Ankyrin_rpt-contain_sf"/>
</dbReference>
<name>A0A9P4ILM0_9PEZI</name>
<evidence type="ECO:0000256" key="2">
    <source>
        <dbReference type="ARBA" id="ARBA00023043"/>
    </source>
</evidence>
<dbReference type="EMBL" id="ML978123">
    <property type="protein sequence ID" value="KAF2101689.1"/>
    <property type="molecule type" value="Genomic_DNA"/>
</dbReference>
<dbReference type="Proteomes" id="UP000799772">
    <property type="component" value="Unassembled WGS sequence"/>
</dbReference>
<organism evidence="5 6">
    <name type="scientific">Rhizodiscina lignyota</name>
    <dbReference type="NCBI Taxonomy" id="1504668"/>
    <lineage>
        <taxon>Eukaryota</taxon>
        <taxon>Fungi</taxon>
        <taxon>Dikarya</taxon>
        <taxon>Ascomycota</taxon>
        <taxon>Pezizomycotina</taxon>
        <taxon>Dothideomycetes</taxon>
        <taxon>Pleosporomycetidae</taxon>
        <taxon>Aulographales</taxon>
        <taxon>Rhizodiscinaceae</taxon>
        <taxon>Rhizodiscina</taxon>
    </lineage>
</organism>
<feature type="repeat" description="ANK" evidence="3">
    <location>
        <begin position="466"/>
        <end position="495"/>
    </location>
</feature>
<keyword evidence="1" id="KW-0677">Repeat</keyword>
<dbReference type="SUPFAM" id="SSF48403">
    <property type="entry name" value="Ankyrin repeat"/>
    <property type="match status" value="1"/>
</dbReference>
<feature type="repeat" description="ANK" evidence="3">
    <location>
        <begin position="292"/>
        <end position="324"/>
    </location>
</feature>
<feature type="repeat" description="ANK" evidence="3">
    <location>
        <begin position="421"/>
        <end position="449"/>
    </location>
</feature>
<gene>
    <name evidence="5" type="ORF">NA57DRAFT_73130</name>
</gene>
<dbReference type="PROSITE" id="PS50088">
    <property type="entry name" value="ANK_REPEAT"/>
    <property type="match status" value="4"/>
</dbReference>
<dbReference type="InterPro" id="IPR031348">
    <property type="entry name" value="PigL_N"/>
</dbReference>
<dbReference type="PANTHER" id="PTHR24198">
    <property type="entry name" value="ANKYRIN REPEAT AND PROTEIN KINASE DOMAIN-CONTAINING PROTEIN"/>
    <property type="match status" value="1"/>
</dbReference>
<reference evidence="5" key="1">
    <citation type="journal article" date="2020" name="Stud. Mycol.">
        <title>101 Dothideomycetes genomes: a test case for predicting lifestyles and emergence of pathogens.</title>
        <authorList>
            <person name="Haridas S."/>
            <person name="Albert R."/>
            <person name="Binder M."/>
            <person name="Bloem J."/>
            <person name="Labutti K."/>
            <person name="Salamov A."/>
            <person name="Andreopoulos B."/>
            <person name="Baker S."/>
            <person name="Barry K."/>
            <person name="Bills G."/>
            <person name="Bluhm B."/>
            <person name="Cannon C."/>
            <person name="Castanera R."/>
            <person name="Culley D."/>
            <person name="Daum C."/>
            <person name="Ezra D."/>
            <person name="Gonzalez J."/>
            <person name="Henrissat B."/>
            <person name="Kuo A."/>
            <person name="Liang C."/>
            <person name="Lipzen A."/>
            <person name="Lutzoni F."/>
            <person name="Magnuson J."/>
            <person name="Mondo S."/>
            <person name="Nolan M."/>
            <person name="Ohm R."/>
            <person name="Pangilinan J."/>
            <person name="Park H.-J."/>
            <person name="Ramirez L."/>
            <person name="Alfaro M."/>
            <person name="Sun H."/>
            <person name="Tritt A."/>
            <person name="Yoshinaga Y."/>
            <person name="Zwiers L.-H."/>
            <person name="Turgeon B."/>
            <person name="Goodwin S."/>
            <person name="Spatafora J."/>
            <person name="Crous P."/>
            <person name="Grigoriev I."/>
        </authorList>
    </citation>
    <scope>NUCLEOTIDE SEQUENCE</scope>
    <source>
        <strain evidence="5">CBS 133067</strain>
    </source>
</reference>
<dbReference type="PANTHER" id="PTHR24198:SF165">
    <property type="entry name" value="ANKYRIN REPEAT-CONTAINING PROTEIN-RELATED"/>
    <property type="match status" value="1"/>
</dbReference>
<dbReference type="PROSITE" id="PS50297">
    <property type="entry name" value="ANK_REP_REGION"/>
    <property type="match status" value="4"/>
</dbReference>
<evidence type="ECO:0000256" key="3">
    <source>
        <dbReference type="PROSITE-ProRule" id="PRU00023"/>
    </source>
</evidence>
<dbReference type="SMART" id="SM00248">
    <property type="entry name" value="ANK"/>
    <property type="match status" value="7"/>
</dbReference>
<dbReference type="PRINTS" id="PR01415">
    <property type="entry name" value="ANKYRIN"/>
</dbReference>
<proteinExistence type="predicted"/>
<dbReference type="OrthoDB" id="539213at2759"/>
<dbReference type="InterPro" id="IPR002110">
    <property type="entry name" value="Ankyrin_rpt"/>
</dbReference>
<dbReference type="Pfam" id="PF12796">
    <property type="entry name" value="Ank_2"/>
    <property type="match status" value="2"/>
</dbReference>
<dbReference type="AlphaFoldDB" id="A0A9P4ILM0"/>
<evidence type="ECO:0000256" key="1">
    <source>
        <dbReference type="ARBA" id="ARBA00022737"/>
    </source>
</evidence>
<evidence type="ECO:0000259" key="4">
    <source>
        <dbReference type="Pfam" id="PF17111"/>
    </source>
</evidence>
<dbReference type="Pfam" id="PF17111">
    <property type="entry name" value="PigL_N"/>
    <property type="match status" value="1"/>
</dbReference>
<feature type="repeat" description="ANK" evidence="3">
    <location>
        <begin position="388"/>
        <end position="420"/>
    </location>
</feature>
<comment type="caution">
    <text evidence="5">The sequence shown here is derived from an EMBL/GenBank/DDBJ whole genome shotgun (WGS) entry which is preliminary data.</text>
</comment>
<evidence type="ECO:0000313" key="5">
    <source>
        <dbReference type="EMBL" id="KAF2101689.1"/>
    </source>
</evidence>
<dbReference type="Gene3D" id="1.25.40.20">
    <property type="entry name" value="Ankyrin repeat-containing domain"/>
    <property type="match status" value="3"/>
</dbReference>
<evidence type="ECO:0000313" key="6">
    <source>
        <dbReference type="Proteomes" id="UP000799772"/>
    </source>
</evidence>
<dbReference type="Pfam" id="PF13606">
    <property type="entry name" value="Ank_3"/>
    <property type="match status" value="1"/>
</dbReference>